<feature type="transmembrane region" description="Helical" evidence="7">
    <location>
        <begin position="337"/>
        <end position="362"/>
    </location>
</feature>
<keyword evidence="10" id="KW-1185">Reference proteome</keyword>
<dbReference type="Proteomes" id="UP000054771">
    <property type="component" value="Unassembled WGS sequence"/>
</dbReference>
<dbReference type="Pfam" id="PF07690">
    <property type="entry name" value="MFS_1"/>
    <property type="match status" value="1"/>
</dbReference>
<evidence type="ECO:0000313" key="9">
    <source>
        <dbReference type="EMBL" id="CEN59927.1"/>
    </source>
</evidence>
<feature type="transmembrane region" description="Helical" evidence="7">
    <location>
        <begin position="116"/>
        <end position="136"/>
    </location>
</feature>
<dbReference type="SUPFAM" id="SSF103473">
    <property type="entry name" value="MFS general substrate transporter"/>
    <property type="match status" value="1"/>
</dbReference>
<name>A0A0U5GS72_ASPCI</name>
<accession>A0A0U5GS72</accession>
<evidence type="ECO:0000256" key="1">
    <source>
        <dbReference type="ARBA" id="ARBA00004141"/>
    </source>
</evidence>
<dbReference type="OMA" id="DSKVWAY"/>
<dbReference type="OrthoDB" id="3639251at2759"/>
<feature type="transmembrane region" description="Helical" evidence="7">
    <location>
        <begin position="374"/>
        <end position="391"/>
    </location>
</feature>
<proteinExistence type="inferred from homology"/>
<keyword evidence="6 7" id="KW-0472">Membrane</keyword>
<comment type="similarity">
    <text evidence="2">Belongs to the major facilitator superfamily.</text>
</comment>
<organism evidence="9 10">
    <name type="scientific">Aspergillus calidoustus</name>
    <dbReference type="NCBI Taxonomy" id="454130"/>
    <lineage>
        <taxon>Eukaryota</taxon>
        <taxon>Fungi</taxon>
        <taxon>Dikarya</taxon>
        <taxon>Ascomycota</taxon>
        <taxon>Pezizomycotina</taxon>
        <taxon>Eurotiomycetes</taxon>
        <taxon>Eurotiomycetidae</taxon>
        <taxon>Eurotiales</taxon>
        <taxon>Aspergillaceae</taxon>
        <taxon>Aspergillus</taxon>
        <taxon>Aspergillus subgen. Nidulantes</taxon>
    </lineage>
</organism>
<evidence type="ECO:0000256" key="4">
    <source>
        <dbReference type="ARBA" id="ARBA00022692"/>
    </source>
</evidence>
<keyword evidence="4 7" id="KW-0812">Transmembrane</keyword>
<dbReference type="InterPro" id="IPR011701">
    <property type="entry name" value="MFS"/>
</dbReference>
<feature type="domain" description="Major facilitator superfamily (MFS) profile" evidence="8">
    <location>
        <begin position="50"/>
        <end position="489"/>
    </location>
</feature>
<feature type="transmembrane region" description="Helical" evidence="7">
    <location>
        <begin position="397"/>
        <end position="418"/>
    </location>
</feature>
<evidence type="ECO:0000256" key="3">
    <source>
        <dbReference type="ARBA" id="ARBA00022448"/>
    </source>
</evidence>
<feature type="transmembrane region" description="Helical" evidence="7">
    <location>
        <begin position="50"/>
        <end position="75"/>
    </location>
</feature>
<feature type="transmembrane region" description="Helical" evidence="7">
    <location>
        <begin position="87"/>
        <end position="109"/>
    </location>
</feature>
<sequence>MTIEIVRDKSVELEIEHVHTVPTKTTPDDIINGFSASEQRRIVRRIDRRLVVTLGVLYCVSLMDRSNLGGAAIAGMTVDMNLIGSRYSIIVLVFFITYVLAQPPAVVAMRKVGPRMFLPTICLLWGLAMICFGFVTNWESLVGLRLLLGLLEAGYFPGCAYLLSCWYPRYDLQKRNAFFFVIGNVASAFAGLLGYAFSLLGGEGNGPRAWGAHATTNAGASSYAPGIAGWRWIFILQGALTCAVALPAYIFIVNFPELAAEKSWLPFLNQREVDFVVARLEKDRNDVHADKFRLREYIQSGADLKVWGFAALFGLITTITYAIAYFLPIILRDGMRFGLAASLCLTAPPYALNGVVLIATAWLSDKYRMRSPILIVNGCGLLIGLPLLGYVENVATRYVGAFIVVVCGNSSLPVILTWQANNIRGQWKRAFCSATLVGSGGIGGIIGSLVFRSQDAPNYHPGILTCLVASSLIVVITLLLDVKFYRANKRAAGGAKLIEGLEGFLYTY</sequence>
<reference evidence="10" key="1">
    <citation type="journal article" date="2016" name="Genome Announc.">
        <title>Draft genome sequences of fungus Aspergillus calidoustus.</title>
        <authorList>
            <person name="Horn F."/>
            <person name="Linde J."/>
            <person name="Mattern D.J."/>
            <person name="Walther G."/>
            <person name="Guthke R."/>
            <person name="Scherlach K."/>
            <person name="Martin K."/>
            <person name="Brakhage A.A."/>
            <person name="Petzke L."/>
            <person name="Valiante V."/>
        </authorList>
    </citation>
    <scope>NUCLEOTIDE SEQUENCE [LARGE SCALE GENOMIC DNA]</scope>
    <source>
        <strain evidence="10">SF006504</strain>
    </source>
</reference>
<protein>
    <recommendedName>
        <fullName evidence="8">Major facilitator superfamily (MFS) profile domain-containing protein</fullName>
    </recommendedName>
</protein>
<dbReference type="PANTHER" id="PTHR43791:SF47">
    <property type="entry name" value="MAJOR FACILITATOR SUPERFAMILY (MFS) PROFILE DOMAIN-CONTAINING PROTEIN-RELATED"/>
    <property type="match status" value="1"/>
</dbReference>
<evidence type="ECO:0000256" key="7">
    <source>
        <dbReference type="SAM" id="Phobius"/>
    </source>
</evidence>
<dbReference type="GO" id="GO:0022857">
    <property type="term" value="F:transmembrane transporter activity"/>
    <property type="evidence" value="ECO:0007669"/>
    <property type="project" value="InterPro"/>
</dbReference>
<dbReference type="PROSITE" id="PS50850">
    <property type="entry name" value="MFS"/>
    <property type="match status" value="1"/>
</dbReference>
<dbReference type="EMBL" id="CDMC01000002">
    <property type="protein sequence ID" value="CEN59927.1"/>
    <property type="molecule type" value="Genomic_DNA"/>
</dbReference>
<dbReference type="STRING" id="454130.A0A0U5GS72"/>
<feature type="transmembrane region" description="Helical" evidence="7">
    <location>
        <begin position="176"/>
        <end position="197"/>
    </location>
</feature>
<keyword evidence="5 7" id="KW-1133">Transmembrane helix</keyword>
<feature type="transmembrane region" description="Helical" evidence="7">
    <location>
        <begin position="430"/>
        <end position="450"/>
    </location>
</feature>
<dbReference type="InterPro" id="IPR020846">
    <property type="entry name" value="MFS_dom"/>
</dbReference>
<evidence type="ECO:0000256" key="5">
    <source>
        <dbReference type="ARBA" id="ARBA00022989"/>
    </source>
</evidence>
<evidence type="ECO:0000256" key="2">
    <source>
        <dbReference type="ARBA" id="ARBA00008335"/>
    </source>
</evidence>
<evidence type="ECO:0000313" key="10">
    <source>
        <dbReference type="Proteomes" id="UP000054771"/>
    </source>
</evidence>
<feature type="transmembrane region" description="Helical" evidence="7">
    <location>
        <begin position="232"/>
        <end position="252"/>
    </location>
</feature>
<keyword evidence="3" id="KW-0813">Transport</keyword>
<gene>
    <name evidence="9" type="ORF">ASPCAL02368</name>
</gene>
<comment type="subcellular location">
    <subcellularLocation>
        <location evidence="1">Membrane</location>
        <topology evidence="1">Multi-pass membrane protein</topology>
    </subcellularLocation>
</comment>
<dbReference type="Gene3D" id="1.20.1250.20">
    <property type="entry name" value="MFS general substrate transporter like domains"/>
    <property type="match status" value="2"/>
</dbReference>
<feature type="transmembrane region" description="Helical" evidence="7">
    <location>
        <begin position="462"/>
        <end position="480"/>
    </location>
</feature>
<dbReference type="InterPro" id="IPR036259">
    <property type="entry name" value="MFS_trans_sf"/>
</dbReference>
<dbReference type="FunFam" id="1.20.1250.20:FF:000013">
    <property type="entry name" value="MFS general substrate transporter"/>
    <property type="match status" value="1"/>
</dbReference>
<dbReference type="AlphaFoldDB" id="A0A0U5GS72"/>
<dbReference type="PANTHER" id="PTHR43791">
    <property type="entry name" value="PERMEASE-RELATED"/>
    <property type="match status" value="1"/>
</dbReference>
<evidence type="ECO:0000256" key="6">
    <source>
        <dbReference type="ARBA" id="ARBA00023136"/>
    </source>
</evidence>
<evidence type="ECO:0000259" key="8">
    <source>
        <dbReference type="PROSITE" id="PS50850"/>
    </source>
</evidence>
<feature type="transmembrane region" description="Helical" evidence="7">
    <location>
        <begin position="142"/>
        <end position="164"/>
    </location>
</feature>
<dbReference type="FunFam" id="1.20.1250.20:FF:000511">
    <property type="entry name" value="MFS general substrate transporter"/>
    <property type="match status" value="1"/>
</dbReference>
<feature type="transmembrane region" description="Helical" evidence="7">
    <location>
        <begin position="306"/>
        <end position="331"/>
    </location>
</feature>
<dbReference type="GO" id="GO:0016020">
    <property type="term" value="C:membrane"/>
    <property type="evidence" value="ECO:0007669"/>
    <property type="project" value="UniProtKB-SubCell"/>
</dbReference>